<accession>A0A0G2BBV6</accession>
<dbReference type="EMBL" id="LCRX01000001">
    <property type="protein sequence ID" value="KKW43049.1"/>
    <property type="molecule type" value="Genomic_DNA"/>
</dbReference>
<proteinExistence type="predicted"/>
<comment type="caution">
    <text evidence="1">The sequence shown here is derived from an EMBL/GenBank/DDBJ whole genome shotgun (WGS) entry which is preliminary data.</text>
</comment>
<dbReference type="Proteomes" id="UP000033870">
    <property type="component" value="Unassembled WGS sequence"/>
</dbReference>
<organism evidence="1 2">
    <name type="scientific">Candidatus Magasanikbacteria bacterium GW2011_GWA2_56_11</name>
    <dbReference type="NCBI Taxonomy" id="1619044"/>
    <lineage>
        <taxon>Bacteria</taxon>
        <taxon>Candidatus Magasanikiibacteriota</taxon>
    </lineage>
</organism>
<gene>
    <name evidence="1" type="ORF">UY92_C0001G0063</name>
</gene>
<reference evidence="1 2" key="1">
    <citation type="journal article" date="2015" name="Nature">
        <title>rRNA introns, odd ribosomes, and small enigmatic genomes across a large radiation of phyla.</title>
        <authorList>
            <person name="Brown C.T."/>
            <person name="Hug L.A."/>
            <person name="Thomas B.C."/>
            <person name="Sharon I."/>
            <person name="Castelle C.J."/>
            <person name="Singh A."/>
            <person name="Wilkins M.J."/>
            <person name="Williams K.H."/>
            <person name="Banfield J.F."/>
        </authorList>
    </citation>
    <scope>NUCLEOTIDE SEQUENCE [LARGE SCALE GENOMIC DNA]</scope>
</reference>
<protein>
    <submittedName>
        <fullName evidence="1">Uncharacterized protein</fullName>
    </submittedName>
</protein>
<evidence type="ECO:0000313" key="1">
    <source>
        <dbReference type="EMBL" id="KKW43049.1"/>
    </source>
</evidence>
<dbReference type="AlphaFoldDB" id="A0A0G2BBV6"/>
<evidence type="ECO:0000313" key="2">
    <source>
        <dbReference type="Proteomes" id="UP000033870"/>
    </source>
</evidence>
<sequence length="497" mass="58380">MEGISREKIHPVLSPEYRQEVEHPEKIAQRAAHNIWGGWELHRLDIVRAGTASRPELEQFHRARLRDVWENLFSHDHQAALKLTKEIAADQEMIQGLAEYLRNSGQEIVEPPTDRAIWEALSGQPALCRSLPDSLAERLTRRHVEYVNARQEAFEQRELPAIMAETDRRMRLAIARGTIPVTEEQWERFRSVTPIRLLDPLFEYEDRGGSYRSHIVFLSSEADVENKVSILVHESLHALSGRTVVQVTETDEEFGDDTSFDNRRLGLHFSSDIWAGRQEKFRWLNEAVTEDLTVEISGGEDHGVYQHERRLLDQLSGALGPGGRRRFREAYFEDYDPQLNNEERIPFYRKLVRTVGAELGQDFLVNLDTFIHWQRTGDGQRMHWMEGVEIAAGQWERRGEKFPEYVGNWVEQHHRRFRGVSNWIVEELYKEDPGLLERVNFYELEQLYPKLWRDRIRNKIPHPSQYELAVYRDLVYERLVRDIRKQKRKAGDESTAN</sequence>
<name>A0A0G2BBV6_9BACT</name>